<keyword evidence="3" id="KW-1185">Reference proteome</keyword>
<comment type="caution">
    <text evidence="2">The sequence shown here is derived from an EMBL/GenBank/DDBJ whole genome shotgun (WGS) entry which is preliminary data.</text>
</comment>
<evidence type="ECO:0000313" key="2">
    <source>
        <dbReference type="EMBL" id="GJS66320.1"/>
    </source>
</evidence>
<dbReference type="EMBL" id="BQNB010009639">
    <property type="protein sequence ID" value="GJS66320.1"/>
    <property type="molecule type" value="Genomic_DNA"/>
</dbReference>
<reference evidence="2" key="1">
    <citation type="journal article" date="2022" name="Int. J. Mol. Sci.">
        <title>Draft Genome of Tanacetum Coccineum: Genomic Comparison of Closely Related Tanacetum-Family Plants.</title>
        <authorList>
            <person name="Yamashiro T."/>
            <person name="Shiraishi A."/>
            <person name="Nakayama K."/>
            <person name="Satake H."/>
        </authorList>
    </citation>
    <scope>NUCLEOTIDE SEQUENCE</scope>
</reference>
<keyword evidence="1" id="KW-1133">Transmembrane helix</keyword>
<dbReference type="Proteomes" id="UP001151760">
    <property type="component" value="Unassembled WGS sequence"/>
</dbReference>
<keyword evidence="1" id="KW-0812">Transmembrane</keyword>
<gene>
    <name evidence="2" type="ORF">Tco_0680884</name>
</gene>
<feature type="transmembrane region" description="Helical" evidence="1">
    <location>
        <begin position="21"/>
        <end position="54"/>
    </location>
</feature>
<protein>
    <submittedName>
        <fullName evidence="2">Uncharacterized protein</fullName>
    </submittedName>
</protein>
<feature type="transmembrane region" description="Helical" evidence="1">
    <location>
        <begin position="66"/>
        <end position="97"/>
    </location>
</feature>
<proteinExistence type="predicted"/>
<sequence>MISSISVGGSISSEGFLSSILLVVVIIVMVVIVVVILIVIVVVIVGVVIVVMIFEVVVVVDDVSLIFKLSFVIIGVPVGSVFLLGLLALAIAAVCAFRAEEMPLVIGCWMAAKVMAGVSDVDHLEAARGYGMIHNDEDGDNDANDGDDDEREINNVVEEEDREWIRFLGGNNSLGTKKYRGSNSSDGGNTKDGVKIAGGVIGSGDEIGPYTPSTVTILVVPATDDSPEVPERTAVETILNMSPKNKDHYESKKEAIHLLLTGIEDEIYSTVNACKTAYDM</sequence>
<name>A0ABQ4XMX5_9ASTR</name>
<organism evidence="2 3">
    <name type="scientific">Tanacetum coccineum</name>
    <dbReference type="NCBI Taxonomy" id="301880"/>
    <lineage>
        <taxon>Eukaryota</taxon>
        <taxon>Viridiplantae</taxon>
        <taxon>Streptophyta</taxon>
        <taxon>Embryophyta</taxon>
        <taxon>Tracheophyta</taxon>
        <taxon>Spermatophyta</taxon>
        <taxon>Magnoliopsida</taxon>
        <taxon>eudicotyledons</taxon>
        <taxon>Gunneridae</taxon>
        <taxon>Pentapetalae</taxon>
        <taxon>asterids</taxon>
        <taxon>campanulids</taxon>
        <taxon>Asterales</taxon>
        <taxon>Asteraceae</taxon>
        <taxon>Asteroideae</taxon>
        <taxon>Anthemideae</taxon>
        <taxon>Anthemidinae</taxon>
        <taxon>Tanacetum</taxon>
    </lineage>
</organism>
<evidence type="ECO:0000313" key="3">
    <source>
        <dbReference type="Proteomes" id="UP001151760"/>
    </source>
</evidence>
<evidence type="ECO:0000256" key="1">
    <source>
        <dbReference type="SAM" id="Phobius"/>
    </source>
</evidence>
<reference evidence="2" key="2">
    <citation type="submission" date="2022-01" db="EMBL/GenBank/DDBJ databases">
        <authorList>
            <person name="Yamashiro T."/>
            <person name="Shiraishi A."/>
            <person name="Satake H."/>
            <person name="Nakayama K."/>
        </authorList>
    </citation>
    <scope>NUCLEOTIDE SEQUENCE</scope>
</reference>
<accession>A0ABQ4XMX5</accession>
<keyword evidence="1" id="KW-0472">Membrane</keyword>